<comment type="caution">
    <text evidence="2">The sequence shown here is derived from an EMBL/GenBank/DDBJ whole genome shotgun (WGS) entry which is preliminary data.</text>
</comment>
<feature type="domain" description="VOC" evidence="1">
    <location>
        <begin position="6"/>
        <end position="123"/>
    </location>
</feature>
<reference evidence="2 3" key="1">
    <citation type="submission" date="2024-09" db="EMBL/GenBank/DDBJ databases">
        <title>Floridaenema gen nov. (Aerosakkonemataceae, Aerosakkonematales ord. nov., Cyanobacteria) from benthic tropical and subtropical fresh waters, with the description of four new species.</title>
        <authorList>
            <person name="Moretto J.A."/>
            <person name="Berthold D.E."/>
            <person name="Lefler F.W."/>
            <person name="Huang I.-S."/>
            <person name="Laughinghouse H. IV."/>
        </authorList>
    </citation>
    <scope>NUCLEOTIDE SEQUENCE [LARGE SCALE GENOMIC DNA]</scope>
    <source>
        <strain evidence="2 3">BLCC-F46</strain>
    </source>
</reference>
<proteinExistence type="predicted"/>
<dbReference type="Gene3D" id="3.10.180.10">
    <property type="entry name" value="2,3-Dihydroxybiphenyl 1,2-Dioxygenase, domain 1"/>
    <property type="match status" value="1"/>
</dbReference>
<dbReference type="EMBL" id="JBHFNQ010000087">
    <property type="protein sequence ID" value="MFB2877390.1"/>
    <property type="molecule type" value="Genomic_DNA"/>
</dbReference>
<dbReference type="InterPro" id="IPR029068">
    <property type="entry name" value="Glyas_Bleomycin-R_OHBP_Dase"/>
</dbReference>
<evidence type="ECO:0000259" key="1">
    <source>
        <dbReference type="PROSITE" id="PS51819"/>
    </source>
</evidence>
<evidence type="ECO:0000313" key="3">
    <source>
        <dbReference type="Proteomes" id="UP001576774"/>
    </source>
</evidence>
<name>A0ABV4X3S3_9CYAN</name>
<sequence>MVLAITNAFVTLGVADFPKVIDFYRQFLNQEPQPFIPNVYGEFRLTGGLRLGIFQPKAQHSSEFSNSNQSGMSLCLEVENLSSAIAHLTALGYPPPGEITTASHGREIYAYDPAGNRLILHQSNS</sequence>
<keyword evidence="3" id="KW-1185">Reference proteome</keyword>
<dbReference type="Proteomes" id="UP001576774">
    <property type="component" value="Unassembled WGS sequence"/>
</dbReference>
<dbReference type="RefSeq" id="WP_413270490.1">
    <property type="nucleotide sequence ID" value="NZ_JBHFNQ010000087.1"/>
</dbReference>
<dbReference type="InterPro" id="IPR037523">
    <property type="entry name" value="VOC_core"/>
</dbReference>
<protein>
    <submittedName>
        <fullName evidence="2">VOC family protein</fullName>
    </submittedName>
</protein>
<gene>
    <name evidence="2" type="ORF">ACE1CC_10940</name>
</gene>
<dbReference type="SUPFAM" id="SSF54593">
    <property type="entry name" value="Glyoxalase/Bleomycin resistance protein/Dihydroxybiphenyl dioxygenase"/>
    <property type="match status" value="1"/>
</dbReference>
<dbReference type="Pfam" id="PF00903">
    <property type="entry name" value="Glyoxalase"/>
    <property type="match status" value="1"/>
</dbReference>
<accession>A0ABV4X3S3</accession>
<dbReference type="PROSITE" id="PS51819">
    <property type="entry name" value="VOC"/>
    <property type="match status" value="1"/>
</dbReference>
<dbReference type="InterPro" id="IPR004360">
    <property type="entry name" value="Glyas_Fos-R_dOase_dom"/>
</dbReference>
<organism evidence="2 3">
    <name type="scientific">Floridaenema aerugineum BLCC-F46</name>
    <dbReference type="NCBI Taxonomy" id="3153654"/>
    <lineage>
        <taxon>Bacteria</taxon>
        <taxon>Bacillati</taxon>
        <taxon>Cyanobacteriota</taxon>
        <taxon>Cyanophyceae</taxon>
        <taxon>Oscillatoriophycideae</taxon>
        <taxon>Aerosakkonematales</taxon>
        <taxon>Aerosakkonemataceae</taxon>
        <taxon>Floridanema</taxon>
        <taxon>Floridanema aerugineum</taxon>
    </lineage>
</organism>
<evidence type="ECO:0000313" key="2">
    <source>
        <dbReference type="EMBL" id="MFB2877390.1"/>
    </source>
</evidence>